<feature type="compositionally biased region" description="Basic and acidic residues" evidence="4">
    <location>
        <begin position="233"/>
        <end position="242"/>
    </location>
</feature>
<dbReference type="EMBL" id="GGMR01007964">
    <property type="protein sequence ID" value="MBY20583.1"/>
    <property type="molecule type" value="Transcribed_RNA"/>
</dbReference>
<evidence type="ECO:0000256" key="1">
    <source>
        <dbReference type="ARBA" id="ARBA00022771"/>
    </source>
</evidence>
<feature type="compositionally biased region" description="Basic and acidic residues" evidence="4">
    <location>
        <begin position="1"/>
        <end position="11"/>
    </location>
</feature>
<name>A0A2S2NTP3_SCHGA</name>
<dbReference type="InterPro" id="IPR001841">
    <property type="entry name" value="Znf_RING"/>
</dbReference>
<keyword evidence="2" id="KW-0862">Zinc</keyword>
<organism evidence="6">
    <name type="scientific">Schizaphis graminum</name>
    <name type="common">Green bug aphid</name>
    <dbReference type="NCBI Taxonomy" id="13262"/>
    <lineage>
        <taxon>Eukaryota</taxon>
        <taxon>Metazoa</taxon>
        <taxon>Ecdysozoa</taxon>
        <taxon>Arthropoda</taxon>
        <taxon>Hexapoda</taxon>
        <taxon>Insecta</taxon>
        <taxon>Pterygota</taxon>
        <taxon>Neoptera</taxon>
        <taxon>Paraneoptera</taxon>
        <taxon>Hemiptera</taxon>
        <taxon>Sternorrhyncha</taxon>
        <taxon>Aphidomorpha</taxon>
        <taxon>Aphidoidea</taxon>
        <taxon>Aphididae</taxon>
        <taxon>Aphidini</taxon>
        <taxon>Schizaphis</taxon>
    </lineage>
</organism>
<evidence type="ECO:0000313" key="6">
    <source>
        <dbReference type="EMBL" id="MBY20583.1"/>
    </source>
</evidence>
<evidence type="ECO:0000256" key="3">
    <source>
        <dbReference type="PROSITE-ProRule" id="PRU00175"/>
    </source>
</evidence>
<sequence length="571" mass="63470">MSHAENSDSRHHVNNNVESNPSRRIQSTRDRQNMLSATNTLGITDETTYPPIPSCTQSNDTISSAQTNSTIPNIHSNANLPNIQGFDFGGSSLQSNATISGTQNINFTSSSQSNDIGSRAYMSHYVRRTLSGLTDESWAQYRARYPTSNHLQKVHPNVIEYTQVRPHWYRVVSIDVNSADSNESYSSQPQKVQRTANGRRSTAGVTNTQSDVEWYRRVNRDVIESQKTLPSSRSERLERRSESQYPTLPLSSIQAHSNHSHPTSSVNNILQADSQNEPILLNKRSNESVGYQSNNVIHTMNSPTLDCPIQNLNSDQSSAVLISINSEPNTTQDTTPSSAMTNNSNHAQVLIDLDDFDNNTEDQPLSVPPISSNAVNPNPENNVIGSIPNLTDSPIINEPETLEVVIRSRNYADYNVVISNPTIIRMHKILQRSILSSNNTNSPANSTILYQQVNNYMQVLRNTILSTDTNSSSVSSLMSVSVPRSLTIDQSSYPLLDNTSEMPPITIIDRIQNGCVVKELTNCAICLEENNGNVFLEPCKHYNMCGPCMERLTSWICPICRSHITNIIVYV</sequence>
<dbReference type="SMART" id="SM00184">
    <property type="entry name" value="RING"/>
    <property type="match status" value="1"/>
</dbReference>
<feature type="region of interest" description="Disordered" evidence="4">
    <location>
        <begin position="1"/>
        <end position="31"/>
    </location>
</feature>
<dbReference type="PROSITE" id="PS50089">
    <property type="entry name" value="ZF_RING_2"/>
    <property type="match status" value="1"/>
</dbReference>
<evidence type="ECO:0000259" key="5">
    <source>
        <dbReference type="PROSITE" id="PS50089"/>
    </source>
</evidence>
<reference evidence="6" key="1">
    <citation type="submission" date="2018-04" db="EMBL/GenBank/DDBJ databases">
        <title>Transcriptome of Schizaphis graminum biotype I.</title>
        <authorList>
            <person name="Scully E.D."/>
            <person name="Geib S.M."/>
            <person name="Palmer N.A."/>
            <person name="Koch K."/>
            <person name="Bradshaw J."/>
            <person name="Heng-Moss T."/>
            <person name="Sarath G."/>
        </authorList>
    </citation>
    <scope>NUCLEOTIDE SEQUENCE</scope>
</reference>
<dbReference type="AlphaFoldDB" id="A0A2S2NTP3"/>
<keyword evidence="1 3" id="KW-0479">Metal-binding</keyword>
<keyword evidence="1 3" id="KW-0863">Zinc-finger</keyword>
<dbReference type="Pfam" id="PF13920">
    <property type="entry name" value="zf-C3HC4_3"/>
    <property type="match status" value="1"/>
</dbReference>
<dbReference type="Gene3D" id="3.30.40.10">
    <property type="entry name" value="Zinc/RING finger domain, C3HC4 (zinc finger)"/>
    <property type="match status" value="1"/>
</dbReference>
<evidence type="ECO:0000256" key="4">
    <source>
        <dbReference type="SAM" id="MobiDB-lite"/>
    </source>
</evidence>
<feature type="region of interest" description="Disordered" evidence="4">
    <location>
        <begin position="180"/>
        <end position="208"/>
    </location>
</feature>
<gene>
    <name evidence="6" type="ORF">g.113630</name>
</gene>
<dbReference type="GO" id="GO:0008270">
    <property type="term" value="F:zinc ion binding"/>
    <property type="evidence" value="ECO:0007669"/>
    <property type="project" value="UniProtKB-KW"/>
</dbReference>
<feature type="compositionally biased region" description="Polar residues" evidence="4">
    <location>
        <begin position="14"/>
        <end position="25"/>
    </location>
</feature>
<dbReference type="SUPFAM" id="SSF57850">
    <property type="entry name" value="RING/U-box"/>
    <property type="match status" value="1"/>
</dbReference>
<proteinExistence type="predicted"/>
<accession>A0A2S2NTP3</accession>
<protein>
    <recommendedName>
        <fullName evidence="5">RING-type domain-containing protein</fullName>
    </recommendedName>
</protein>
<evidence type="ECO:0000256" key="2">
    <source>
        <dbReference type="ARBA" id="ARBA00022833"/>
    </source>
</evidence>
<feature type="domain" description="RING-type" evidence="5">
    <location>
        <begin position="523"/>
        <end position="561"/>
    </location>
</feature>
<dbReference type="InterPro" id="IPR013083">
    <property type="entry name" value="Znf_RING/FYVE/PHD"/>
</dbReference>
<feature type="region of interest" description="Disordered" evidence="4">
    <location>
        <begin position="225"/>
        <end position="246"/>
    </location>
</feature>